<dbReference type="EMBL" id="UINC01141744">
    <property type="protein sequence ID" value="SVD29667.1"/>
    <property type="molecule type" value="Genomic_DNA"/>
</dbReference>
<organism evidence="1">
    <name type="scientific">marine metagenome</name>
    <dbReference type="NCBI Taxonomy" id="408172"/>
    <lineage>
        <taxon>unclassified sequences</taxon>
        <taxon>metagenomes</taxon>
        <taxon>ecological metagenomes</taxon>
    </lineage>
</organism>
<name>A0A382U6T0_9ZZZZ</name>
<dbReference type="AlphaFoldDB" id="A0A382U6T0"/>
<reference evidence="1" key="1">
    <citation type="submission" date="2018-05" db="EMBL/GenBank/DDBJ databases">
        <authorList>
            <person name="Lanie J.A."/>
            <person name="Ng W.-L."/>
            <person name="Kazmierczak K.M."/>
            <person name="Andrzejewski T.M."/>
            <person name="Davidsen T.M."/>
            <person name="Wayne K.J."/>
            <person name="Tettelin H."/>
            <person name="Glass J.I."/>
            <person name="Rusch D."/>
            <person name="Podicherti R."/>
            <person name="Tsui H.-C.T."/>
            <person name="Winkler M.E."/>
        </authorList>
    </citation>
    <scope>NUCLEOTIDE SEQUENCE</scope>
</reference>
<evidence type="ECO:0000313" key="1">
    <source>
        <dbReference type="EMBL" id="SVD29667.1"/>
    </source>
</evidence>
<gene>
    <name evidence="1" type="ORF">METZ01_LOCUS382521</name>
</gene>
<accession>A0A382U6T0</accession>
<feature type="non-terminal residue" evidence="1">
    <location>
        <position position="77"/>
    </location>
</feature>
<feature type="non-terminal residue" evidence="1">
    <location>
        <position position="1"/>
    </location>
</feature>
<proteinExistence type="predicted"/>
<sequence length="77" mass="8720">VEKVVIQDVIKEIEVPVEVEVIKEIEVPVEVTIVVEKLVEMEAPAGETFTDDDGKFGLRFSSHSGYENHVNYMDQNE</sequence>
<protein>
    <submittedName>
        <fullName evidence="1">Uncharacterized protein</fullName>
    </submittedName>
</protein>